<reference evidence="1" key="2">
    <citation type="journal article" date="2015" name="Fish Shellfish Immunol.">
        <title>Early steps in the European eel (Anguilla anguilla)-Vibrio vulnificus interaction in the gills: Role of the RtxA13 toxin.</title>
        <authorList>
            <person name="Callol A."/>
            <person name="Pajuelo D."/>
            <person name="Ebbesson L."/>
            <person name="Teles M."/>
            <person name="MacKenzie S."/>
            <person name="Amaro C."/>
        </authorList>
    </citation>
    <scope>NUCLEOTIDE SEQUENCE</scope>
</reference>
<dbReference type="EMBL" id="GBXM01032700">
    <property type="protein sequence ID" value="JAH75877.1"/>
    <property type="molecule type" value="Transcribed_RNA"/>
</dbReference>
<sequence>MKVRPKLYNEILILCAESVLS</sequence>
<organism evidence="1">
    <name type="scientific">Anguilla anguilla</name>
    <name type="common">European freshwater eel</name>
    <name type="synonym">Muraena anguilla</name>
    <dbReference type="NCBI Taxonomy" id="7936"/>
    <lineage>
        <taxon>Eukaryota</taxon>
        <taxon>Metazoa</taxon>
        <taxon>Chordata</taxon>
        <taxon>Craniata</taxon>
        <taxon>Vertebrata</taxon>
        <taxon>Euteleostomi</taxon>
        <taxon>Actinopterygii</taxon>
        <taxon>Neopterygii</taxon>
        <taxon>Teleostei</taxon>
        <taxon>Anguilliformes</taxon>
        <taxon>Anguillidae</taxon>
        <taxon>Anguilla</taxon>
    </lineage>
</organism>
<proteinExistence type="predicted"/>
<dbReference type="AlphaFoldDB" id="A0A0E9VCU9"/>
<name>A0A0E9VCU9_ANGAN</name>
<protein>
    <submittedName>
        <fullName evidence="1">Uncharacterized protein</fullName>
    </submittedName>
</protein>
<evidence type="ECO:0000313" key="1">
    <source>
        <dbReference type="EMBL" id="JAH75877.1"/>
    </source>
</evidence>
<accession>A0A0E9VCU9</accession>
<reference evidence="1" key="1">
    <citation type="submission" date="2014-11" db="EMBL/GenBank/DDBJ databases">
        <authorList>
            <person name="Amaro Gonzalez C."/>
        </authorList>
    </citation>
    <scope>NUCLEOTIDE SEQUENCE</scope>
</reference>